<protein>
    <submittedName>
        <fullName evidence="1">Putative DUF4245 family protein</fullName>
    </submittedName>
</protein>
<proteinExistence type="predicted"/>
<dbReference type="InterPro" id="IPR025339">
    <property type="entry name" value="DUF4245"/>
</dbReference>
<name>A0A0G3H8Z1_9CORY</name>
<dbReference type="KEGG" id="cted:CTEST_04430"/>
<sequence length="175" mass="19024">MMLSLGIIIIAMIVVVGTTGLCSYEPGAPESGPVREVDAESFMGMEARATNFPVRLPENPEGWMTNSARRSMIDGTQAPVVGWVTADRGYIALTQTMLPLDDAVKNIDSDFRELSRTEDIAGQEVRIYHSDESDVRDLWAVDMGDVRLLFTGAGSQEEFRTIIAATINSAPLPSA</sequence>
<evidence type="ECO:0000313" key="2">
    <source>
        <dbReference type="Proteomes" id="UP000035540"/>
    </source>
</evidence>
<accession>A0A0G3H8Z1</accession>
<reference evidence="1 2" key="1">
    <citation type="journal article" date="2015" name="Genome Announc.">
        <title>Complete Genome Sequence of the Type Strain Corynebacterium testudinoris DSM 44614, Recovered from Necrotic Lesions in the Mouth of a Tortoise.</title>
        <authorList>
            <person name="Ruckert C."/>
            <person name="Kriete M."/>
            <person name="Jaenicke S."/>
            <person name="Winkler A."/>
            <person name="Tauch A."/>
        </authorList>
    </citation>
    <scope>NUCLEOTIDE SEQUENCE [LARGE SCALE GENOMIC DNA]</scope>
    <source>
        <strain evidence="1 2">DSM 44614</strain>
    </source>
</reference>
<keyword evidence="2" id="KW-1185">Reference proteome</keyword>
<dbReference type="STRING" id="136857.CTEST_04430"/>
<dbReference type="Pfam" id="PF14030">
    <property type="entry name" value="DUF4245"/>
    <property type="match status" value="1"/>
</dbReference>
<dbReference type="Proteomes" id="UP000035540">
    <property type="component" value="Chromosome"/>
</dbReference>
<gene>
    <name evidence="1" type="ORF">CTEST_04430</name>
</gene>
<dbReference type="PATRIC" id="fig|136857.5.peg.875"/>
<reference evidence="2" key="2">
    <citation type="submission" date="2015-05" db="EMBL/GenBank/DDBJ databases">
        <title>Complete genome sequence of Corynebacterium testudinoris DSM 44614, recovered from necrotic lesions in the mouth of a tortoise.</title>
        <authorList>
            <person name="Ruckert C."/>
            <person name="Albersmeier A."/>
            <person name="Winkler A."/>
            <person name="Tauch A."/>
        </authorList>
    </citation>
    <scope>NUCLEOTIDE SEQUENCE [LARGE SCALE GENOMIC DNA]</scope>
    <source>
        <strain evidence="2">DSM 44614</strain>
    </source>
</reference>
<dbReference type="AlphaFoldDB" id="A0A0G3H8Z1"/>
<evidence type="ECO:0000313" key="1">
    <source>
        <dbReference type="EMBL" id="AKK08333.1"/>
    </source>
</evidence>
<organism evidence="1 2">
    <name type="scientific">Corynebacterium testudinoris</name>
    <dbReference type="NCBI Taxonomy" id="136857"/>
    <lineage>
        <taxon>Bacteria</taxon>
        <taxon>Bacillati</taxon>
        <taxon>Actinomycetota</taxon>
        <taxon>Actinomycetes</taxon>
        <taxon>Mycobacteriales</taxon>
        <taxon>Corynebacteriaceae</taxon>
        <taxon>Corynebacterium</taxon>
    </lineage>
</organism>
<dbReference type="EMBL" id="CP011545">
    <property type="protein sequence ID" value="AKK08333.1"/>
    <property type="molecule type" value="Genomic_DNA"/>
</dbReference>